<feature type="domain" description="DOMON" evidence="1">
    <location>
        <begin position="36"/>
        <end position="155"/>
    </location>
</feature>
<dbReference type="CDD" id="cd09631">
    <property type="entry name" value="DOMON_DOH"/>
    <property type="match status" value="1"/>
</dbReference>
<dbReference type="EMBL" id="DRTB01000234">
    <property type="protein sequence ID" value="HHE05032.1"/>
    <property type="molecule type" value="Genomic_DNA"/>
</dbReference>
<dbReference type="GO" id="GO:0004500">
    <property type="term" value="F:dopamine beta-monooxygenase activity"/>
    <property type="evidence" value="ECO:0007669"/>
    <property type="project" value="InterPro"/>
</dbReference>
<name>A0A7C5HES4_UNCW3</name>
<dbReference type="GO" id="GO:0042421">
    <property type="term" value="P:norepinephrine biosynthetic process"/>
    <property type="evidence" value="ECO:0007669"/>
    <property type="project" value="TreeGrafter"/>
</dbReference>
<reference evidence="2" key="1">
    <citation type="journal article" date="2020" name="mSystems">
        <title>Genome- and Community-Level Interaction Insights into Carbon Utilization and Element Cycling Functions of Hydrothermarchaeota in Hydrothermal Sediment.</title>
        <authorList>
            <person name="Zhou Z."/>
            <person name="Liu Y."/>
            <person name="Xu W."/>
            <person name="Pan J."/>
            <person name="Luo Z.H."/>
            <person name="Li M."/>
        </authorList>
    </citation>
    <scope>NUCLEOTIDE SEQUENCE [LARGE SCALE GENOMIC DNA]</scope>
    <source>
        <strain evidence="2">HyVt-74</strain>
    </source>
</reference>
<dbReference type="SMART" id="SM00664">
    <property type="entry name" value="DoH"/>
    <property type="match status" value="1"/>
</dbReference>
<dbReference type="Pfam" id="PF03351">
    <property type="entry name" value="DOMON"/>
    <property type="match status" value="1"/>
</dbReference>
<dbReference type="GO" id="GO:0006589">
    <property type="term" value="P:octopamine biosynthetic process"/>
    <property type="evidence" value="ECO:0007669"/>
    <property type="project" value="TreeGrafter"/>
</dbReference>
<sequence>MLGNIVFKSVFVVILLFPTMCTKEKSLYGNYEKLSENFYLYWNVRNDTVDFKIVAKTNGWVALGFQPIDELKEADIVLGYVKNEVVYLSDGFNLGRDWNHIPDVVLGGKNDIIDFRGKEQNDLTIIEFSRKADTSDQFDKKINLNGFNRIVWLIGKGDFISNEYAELGTAEIIFGKSDKWKGNY</sequence>
<comment type="caution">
    <text evidence="2">The sequence shown here is derived from an EMBL/GenBank/DDBJ whole genome shotgun (WGS) entry which is preliminary data.</text>
</comment>
<dbReference type="Proteomes" id="UP000886110">
    <property type="component" value="Unassembled WGS sequence"/>
</dbReference>
<dbReference type="PANTHER" id="PTHR10157">
    <property type="entry name" value="DOPAMINE BETA HYDROXYLASE RELATED"/>
    <property type="match status" value="1"/>
</dbReference>
<accession>A0A7C5HES4</accession>
<proteinExistence type="predicted"/>
<dbReference type="GO" id="GO:0030667">
    <property type="term" value="C:secretory granule membrane"/>
    <property type="evidence" value="ECO:0007669"/>
    <property type="project" value="TreeGrafter"/>
</dbReference>
<dbReference type="InterPro" id="IPR045266">
    <property type="entry name" value="DOH_DOMON"/>
</dbReference>
<dbReference type="PROSITE" id="PS50836">
    <property type="entry name" value="DOMON"/>
    <property type="match status" value="1"/>
</dbReference>
<evidence type="ECO:0000313" key="2">
    <source>
        <dbReference type="EMBL" id="HHE05032.1"/>
    </source>
</evidence>
<evidence type="ECO:0000259" key="1">
    <source>
        <dbReference type="PROSITE" id="PS50836"/>
    </source>
</evidence>
<organism evidence="2">
    <name type="scientific">candidate division WOR-3 bacterium</name>
    <dbReference type="NCBI Taxonomy" id="2052148"/>
    <lineage>
        <taxon>Bacteria</taxon>
        <taxon>Bacteria division WOR-3</taxon>
    </lineage>
</organism>
<dbReference type="InterPro" id="IPR005018">
    <property type="entry name" value="DOMON_domain"/>
</dbReference>
<dbReference type="PANTHER" id="PTHR10157:SF23">
    <property type="entry name" value="MOXD1 HOMOLOG 1"/>
    <property type="match status" value="1"/>
</dbReference>
<dbReference type="AlphaFoldDB" id="A0A7C5HES4"/>
<dbReference type="GO" id="GO:0005615">
    <property type="term" value="C:extracellular space"/>
    <property type="evidence" value="ECO:0007669"/>
    <property type="project" value="TreeGrafter"/>
</dbReference>
<gene>
    <name evidence="2" type="ORF">ENL19_03095</name>
</gene>
<dbReference type="GO" id="GO:0042420">
    <property type="term" value="P:dopamine catabolic process"/>
    <property type="evidence" value="ECO:0007669"/>
    <property type="project" value="TreeGrafter"/>
</dbReference>
<protein>
    <recommendedName>
        <fullName evidence="1">DOMON domain-containing protein</fullName>
    </recommendedName>
</protein>
<dbReference type="InterPro" id="IPR000945">
    <property type="entry name" value="DBH-like"/>
</dbReference>
<dbReference type="GO" id="GO:0005507">
    <property type="term" value="F:copper ion binding"/>
    <property type="evidence" value="ECO:0007669"/>
    <property type="project" value="TreeGrafter"/>
</dbReference>